<gene>
    <name evidence="4" type="ORF">SAMN05216410_1916</name>
</gene>
<dbReference type="PROSITE" id="PS51257">
    <property type="entry name" value="PROKAR_LIPOPROTEIN"/>
    <property type="match status" value="1"/>
</dbReference>
<dbReference type="Proteomes" id="UP000199039">
    <property type="component" value="Unassembled WGS sequence"/>
</dbReference>
<dbReference type="EMBL" id="FMYH01000003">
    <property type="protein sequence ID" value="SDC56578.1"/>
    <property type="molecule type" value="Genomic_DNA"/>
</dbReference>
<dbReference type="Gene3D" id="3.40.30.10">
    <property type="entry name" value="Glutaredoxin"/>
    <property type="match status" value="1"/>
</dbReference>
<evidence type="ECO:0000259" key="3">
    <source>
        <dbReference type="Pfam" id="PF13462"/>
    </source>
</evidence>
<keyword evidence="2" id="KW-0732">Signal</keyword>
<dbReference type="Pfam" id="PF13462">
    <property type="entry name" value="Thioredoxin_4"/>
    <property type="match status" value="1"/>
</dbReference>
<dbReference type="InterPro" id="IPR012336">
    <property type="entry name" value="Thioredoxin-like_fold"/>
</dbReference>
<organism evidence="4 5">
    <name type="scientific">Sanguibacter gelidistatuariae</name>
    <dbReference type="NCBI Taxonomy" id="1814289"/>
    <lineage>
        <taxon>Bacteria</taxon>
        <taxon>Bacillati</taxon>
        <taxon>Actinomycetota</taxon>
        <taxon>Actinomycetes</taxon>
        <taxon>Micrococcales</taxon>
        <taxon>Sanguibacteraceae</taxon>
        <taxon>Sanguibacter</taxon>
    </lineage>
</organism>
<dbReference type="InterPro" id="IPR036249">
    <property type="entry name" value="Thioredoxin-like_sf"/>
</dbReference>
<dbReference type="AlphaFoldDB" id="A0A1G6MLT5"/>
<feature type="region of interest" description="Disordered" evidence="1">
    <location>
        <begin position="43"/>
        <end position="66"/>
    </location>
</feature>
<evidence type="ECO:0000256" key="2">
    <source>
        <dbReference type="SAM" id="SignalP"/>
    </source>
</evidence>
<feature type="chain" id="PRO_5011660477" evidence="2">
    <location>
        <begin position="30"/>
        <end position="259"/>
    </location>
</feature>
<feature type="signal peptide" evidence="2">
    <location>
        <begin position="1"/>
        <end position="29"/>
    </location>
</feature>
<keyword evidence="4" id="KW-0413">Isomerase</keyword>
<keyword evidence="5" id="KW-1185">Reference proteome</keyword>
<dbReference type="GO" id="GO:0016853">
    <property type="term" value="F:isomerase activity"/>
    <property type="evidence" value="ECO:0007669"/>
    <property type="project" value="UniProtKB-KW"/>
</dbReference>
<protein>
    <submittedName>
        <fullName evidence="4">Protein-disulfide isomerase</fullName>
    </submittedName>
</protein>
<name>A0A1G6MLT5_9MICO</name>
<evidence type="ECO:0000313" key="4">
    <source>
        <dbReference type="EMBL" id="SDC56578.1"/>
    </source>
</evidence>
<dbReference type="SUPFAM" id="SSF52833">
    <property type="entry name" value="Thioredoxin-like"/>
    <property type="match status" value="1"/>
</dbReference>
<reference evidence="4 5" key="1">
    <citation type="submission" date="2016-09" db="EMBL/GenBank/DDBJ databases">
        <authorList>
            <person name="Capua I."/>
            <person name="De Benedictis P."/>
            <person name="Joannis T."/>
            <person name="Lombin L.H."/>
            <person name="Cattoli G."/>
        </authorList>
    </citation>
    <scope>NUCLEOTIDE SEQUENCE [LARGE SCALE GENOMIC DNA]</scope>
    <source>
        <strain evidence="4 5">ISLP-3</strain>
    </source>
</reference>
<evidence type="ECO:0000313" key="5">
    <source>
        <dbReference type="Proteomes" id="UP000199039"/>
    </source>
</evidence>
<dbReference type="STRING" id="1814289.SAMN05216410_1916"/>
<dbReference type="RefSeq" id="WP_175559073.1">
    <property type="nucleotide sequence ID" value="NZ_FMYH01000003.1"/>
</dbReference>
<accession>A0A1G6MLT5</accession>
<feature type="domain" description="Thioredoxin-like fold" evidence="3">
    <location>
        <begin position="82"/>
        <end position="248"/>
    </location>
</feature>
<evidence type="ECO:0000256" key="1">
    <source>
        <dbReference type="SAM" id="MobiDB-lite"/>
    </source>
</evidence>
<sequence>MFATVSRRLPVLGAAVTGAVLLSVVGCSADPAGKNASEVTASASAEASESPDGTATDVARASGLPTQGTFTTTEGVPLTITGESIILGEVTAPTRVLIYQDMACPHCNSLHGVLGGDLVTWASGGDVAIEIVTVDFLGQSSKDFSTAAANLLATVAAHDPASWIVVQDAIFEAQADAPSPTELAQFALDAGSHLDDAALAAYTARAYDPFVDAATDAAFASGIQSVPQVFVDGVPVRGDSYEAWGQAVRDAVEASVNGG</sequence>
<proteinExistence type="predicted"/>